<name>A0AA39P7C6_9AGAR</name>
<dbReference type="AlphaFoldDB" id="A0AA39P7C6"/>
<evidence type="ECO:0000313" key="2">
    <source>
        <dbReference type="Proteomes" id="UP001175227"/>
    </source>
</evidence>
<proteinExistence type="predicted"/>
<dbReference type="EMBL" id="JAUEPR010000013">
    <property type="protein sequence ID" value="KAK0478952.1"/>
    <property type="molecule type" value="Genomic_DNA"/>
</dbReference>
<keyword evidence="2" id="KW-1185">Reference proteome</keyword>
<dbReference type="Proteomes" id="UP001175227">
    <property type="component" value="Unassembled WGS sequence"/>
</dbReference>
<gene>
    <name evidence="1" type="ORF">IW261DRAFT_1565024</name>
</gene>
<evidence type="ECO:0000313" key="1">
    <source>
        <dbReference type="EMBL" id="KAK0478952.1"/>
    </source>
</evidence>
<comment type="caution">
    <text evidence="1">The sequence shown here is derived from an EMBL/GenBank/DDBJ whole genome shotgun (WGS) entry which is preliminary data.</text>
</comment>
<reference evidence="1" key="1">
    <citation type="submission" date="2023-06" db="EMBL/GenBank/DDBJ databases">
        <authorList>
            <consortium name="Lawrence Berkeley National Laboratory"/>
            <person name="Ahrendt S."/>
            <person name="Sahu N."/>
            <person name="Indic B."/>
            <person name="Wong-Bajracharya J."/>
            <person name="Merenyi Z."/>
            <person name="Ke H.-M."/>
            <person name="Monk M."/>
            <person name="Kocsube S."/>
            <person name="Drula E."/>
            <person name="Lipzen A."/>
            <person name="Balint B."/>
            <person name="Henrissat B."/>
            <person name="Andreopoulos B."/>
            <person name="Martin F.M."/>
            <person name="Harder C.B."/>
            <person name="Rigling D."/>
            <person name="Ford K.L."/>
            <person name="Foster G.D."/>
            <person name="Pangilinan J."/>
            <person name="Papanicolaou A."/>
            <person name="Barry K."/>
            <person name="LaButti K."/>
            <person name="Viragh M."/>
            <person name="Koriabine M."/>
            <person name="Yan M."/>
            <person name="Riley R."/>
            <person name="Champramary S."/>
            <person name="Plett K.L."/>
            <person name="Tsai I.J."/>
            <person name="Slot J."/>
            <person name="Sipos G."/>
            <person name="Plett J."/>
            <person name="Nagy L.G."/>
            <person name="Grigoriev I.V."/>
        </authorList>
    </citation>
    <scope>NUCLEOTIDE SEQUENCE</scope>
    <source>
        <strain evidence="1">ICMP 16352</strain>
    </source>
</reference>
<accession>A0AA39P7C6</accession>
<protein>
    <submittedName>
        <fullName evidence="1">Uncharacterized protein</fullName>
    </submittedName>
</protein>
<organism evidence="1 2">
    <name type="scientific">Armillaria novae-zelandiae</name>
    <dbReference type="NCBI Taxonomy" id="153914"/>
    <lineage>
        <taxon>Eukaryota</taxon>
        <taxon>Fungi</taxon>
        <taxon>Dikarya</taxon>
        <taxon>Basidiomycota</taxon>
        <taxon>Agaricomycotina</taxon>
        <taxon>Agaricomycetes</taxon>
        <taxon>Agaricomycetidae</taxon>
        <taxon>Agaricales</taxon>
        <taxon>Marasmiineae</taxon>
        <taxon>Physalacriaceae</taxon>
        <taxon>Armillaria</taxon>
    </lineage>
</organism>
<sequence length="255" mass="28947">MRGSTSAHSQPHQRGPQVIVQPGLCTVFQDIEQTTDNDYCVDMTYQRPASKVTASLNRSGGFVNSLVSLCLSTFEDVQYTLDTNFCLHTTYRRLASEGMALLRWRVVFQMCTPDVRGPQVIASVLPYPSNFQDVRRTFFDNDFCLDTTYRHLASSNDVTRTPRGTRTSEEVWMASVWLKNGSLMMAMICDLQRRINVRRAPKMDGEKYGMARKDNEMRDQLKKGTPFEEDSGLGNRVGCLTHSATVFLCEQIVEI</sequence>